<keyword evidence="7 9" id="KW-0378">Hydrolase</keyword>
<feature type="binding site" evidence="9">
    <location>
        <position position="119"/>
    </location>
    <ligand>
        <name>Mg(2+)</name>
        <dbReference type="ChEBI" id="CHEBI:18420"/>
    </ligand>
</feature>
<evidence type="ECO:0000256" key="4">
    <source>
        <dbReference type="ARBA" id="ARBA00022664"/>
    </source>
</evidence>
<evidence type="ECO:0000256" key="2">
    <source>
        <dbReference type="ARBA" id="ARBA00010183"/>
    </source>
</evidence>
<keyword evidence="9" id="KW-0819">tRNA processing</keyword>
<dbReference type="FunFam" id="1.10.1520.10:FF:000001">
    <property type="entry name" value="Ribonuclease 3"/>
    <property type="match status" value="1"/>
</dbReference>
<dbReference type="SMART" id="SM00535">
    <property type="entry name" value="RIBOc"/>
    <property type="match status" value="1"/>
</dbReference>
<evidence type="ECO:0000313" key="13">
    <source>
        <dbReference type="Proteomes" id="UP000198324"/>
    </source>
</evidence>
<dbReference type="CDD" id="cd10845">
    <property type="entry name" value="DSRM_RNAse_III_family"/>
    <property type="match status" value="1"/>
</dbReference>
<dbReference type="EC" id="3.1.26.3" evidence="9"/>
<evidence type="ECO:0000256" key="9">
    <source>
        <dbReference type="HAMAP-Rule" id="MF_00104"/>
    </source>
</evidence>
<evidence type="ECO:0000256" key="6">
    <source>
        <dbReference type="ARBA" id="ARBA00022759"/>
    </source>
</evidence>
<keyword evidence="9" id="KW-0460">Magnesium</keyword>
<dbReference type="Pfam" id="PF14622">
    <property type="entry name" value="Ribonucleas_3_3"/>
    <property type="match status" value="1"/>
</dbReference>
<dbReference type="GO" id="GO:0005737">
    <property type="term" value="C:cytoplasm"/>
    <property type="evidence" value="ECO:0007669"/>
    <property type="project" value="UniProtKB-SubCell"/>
</dbReference>
<evidence type="ECO:0000256" key="3">
    <source>
        <dbReference type="ARBA" id="ARBA00022552"/>
    </source>
</evidence>
<dbReference type="GO" id="GO:0003725">
    <property type="term" value="F:double-stranded RNA binding"/>
    <property type="evidence" value="ECO:0007669"/>
    <property type="project" value="TreeGrafter"/>
</dbReference>
<dbReference type="GO" id="GO:0006364">
    <property type="term" value="P:rRNA processing"/>
    <property type="evidence" value="ECO:0007669"/>
    <property type="project" value="UniProtKB-UniRule"/>
</dbReference>
<feature type="active site" evidence="9">
    <location>
        <position position="122"/>
    </location>
</feature>
<dbReference type="PROSITE" id="PS50142">
    <property type="entry name" value="RNASE_3_2"/>
    <property type="match status" value="1"/>
</dbReference>
<dbReference type="Gene3D" id="3.30.160.20">
    <property type="match status" value="1"/>
</dbReference>
<dbReference type="EMBL" id="FZOC01000003">
    <property type="protein sequence ID" value="SNR92210.1"/>
    <property type="molecule type" value="Genomic_DNA"/>
</dbReference>
<dbReference type="SMART" id="SM00358">
    <property type="entry name" value="DSRM"/>
    <property type="match status" value="1"/>
</dbReference>
<proteinExistence type="inferred from homology"/>
<evidence type="ECO:0000313" key="12">
    <source>
        <dbReference type="EMBL" id="SNR92210.1"/>
    </source>
</evidence>
<comment type="catalytic activity">
    <reaction evidence="1 9">
        <text>Endonucleolytic cleavage to 5'-phosphomonoester.</text>
        <dbReference type="EC" id="3.1.26.3"/>
    </reaction>
</comment>
<keyword evidence="9" id="KW-0479">Metal-binding</keyword>
<sequence>MNQILASVQDDIHYRFKQVKLLELALAHSSWANEQGCPELSNERLEFLGDAVLELCVSEEAYRRFPDSAEGLLTKLRSRLVKTSTLACVARGLGLDRRMLLGKGEEAQGGRERDSLLADALEALFGAVFLDGGFAAAQELVLRLLDPLWPETPALPGGKDCKSRLQELTQEHFRQRPVYALVESSGPEHHKTFEVEAQLPDGQRFRASGPSLKKAEQAAAQVAIHALSSTRSQDK</sequence>
<dbReference type="InterPro" id="IPR000999">
    <property type="entry name" value="RNase_III_dom"/>
</dbReference>
<dbReference type="GO" id="GO:0019843">
    <property type="term" value="F:rRNA binding"/>
    <property type="evidence" value="ECO:0007669"/>
    <property type="project" value="UniProtKB-KW"/>
</dbReference>
<dbReference type="HAMAP" id="MF_00104">
    <property type="entry name" value="RNase_III"/>
    <property type="match status" value="1"/>
</dbReference>
<dbReference type="Proteomes" id="UP000198324">
    <property type="component" value="Unassembled WGS sequence"/>
</dbReference>
<dbReference type="SUPFAM" id="SSF54768">
    <property type="entry name" value="dsRNA-binding domain-like"/>
    <property type="match status" value="1"/>
</dbReference>
<evidence type="ECO:0000259" key="11">
    <source>
        <dbReference type="PROSITE" id="PS50142"/>
    </source>
</evidence>
<dbReference type="PANTHER" id="PTHR11207">
    <property type="entry name" value="RIBONUCLEASE III"/>
    <property type="match status" value="1"/>
</dbReference>
<dbReference type="GO" id="GO:0010468">
    <property type="term" value="P:regulation of gene expression"/>
    <property type="evidence" value="ECO:0007669"/>
    <property type="project" value="TreeGrafter"/>
</dbReference>
<evidence type="ECO:0000259" key="10">
    <source>
        <dbReference type="PROSITE" id="PS50137"/>
    </source>
</evidence>
<keyword evidence="9" id="KW-0963">Cytoplasm</keyword>
<keyword evidence="6 9" id="KW-0255">Endonuclease</keyword>
<evidence type="ECO:0000256" key="7">
    <source>
        <dbReference type="ARBA" id="ARBA00022801"/>
    </source>
</evidence>
<comment type="subcellular location">
    <subcellularLocation>
        <location evidence="9">Cytoplasm</location>
    </subcellularLocation>
</comment>
<dbReference type="GO" id="GO:0006397">
    <property type="term" value="P:mRNA processing"/>
    <property type="evidence" value="ECO:0007669"/>
    <property type="project" value="UniProtKB-UniRule"/>
</dbReference>
<keyword evidence="4 9" id="KW-0507">mRNA processing</keyword>
<dbReference type="GO" id="GO:0004525">
    <property type="term" value="F:ribonuclease III activity"/>
    <property type="evidence" value="ECO:0007669"/>
    <property type="project" value="UniProtKB-UniRule"/>
</dbReference>
<keyword evidence="9" id="KW-0699">rRNA-binding</keyword>
<comment type="cofactor">
    <cofactor evidence="9">
        <name>Mg(2+)</name>
        <dbReference type="ChEBI" id="CHEBI:18420"/>
    </cofactor>
</comment>
<reference evidence="12 13" key="1">
    <citation type="submission" date="2017-06" db="EMBL/GenBank/DDBJ databases">
        <authorList>
            <person name="Kim H.J."/>
            <person name="Triplett B.A."/>
        </authorList>
    </citation>
    <scope>NUCLEOTIDE SEQUENCE [LARGE SCALE GENOMIC DNA]</scope>
    <source>
        <strain evidence="12 13">DSM 13116</strain>
    </source>
</reference>
<dbReference type="NCBIfam" id="TIGR02191">
    <property type="entry name" value="RNaseIII"/>
    <property type="match status" value="1"/>
</dbReference>
<dbReference type="InterPro" id="IPR014720">
    <property type="entry name" value="dsRBD_dom"/>
</dbReference>
<comment type="similarity">
    <text evidence="2">Belongs to the ribonuclease III family.</text>
</comment>
<dbReference type="GO" id="GO:0046872">
    <property type="term" value="F:metal ion binding"/>
    <property type="evidence" value="ECO:0007669"/>
    <property type="project" value="UniProtKB-KW"/>
</dbReference>
<gene>
    <name evidence="9" type="primary">rnc</name>
    <name evidence="12" type="ORF">SAMN04488503_1934</name>
</gene>
<evidence type="ECO:0000256" key="8">
    <source>
        <dbReference type="ARBA" id="ARBA00022884"/>
    </source>
</evidence>
<name>A0A239A9G6_9BACT</name>
<comment type="subunit">
    <text evidence="9">Homodimer.</text>
</comment>
<keyword evidence="5 9" id="KW-0540">Nuclease</keyword>
<dbReference type="InterPro" id="IPR036389">
    <property type="entry name" value="RNase_III_sf"/>
</dbReference>
<protein>
    <recommendedName>
        <fullName evidence="9">Ribonuclease 3</fullName>
        <ecNumber evidence="9">3.1.26.3</ecNumber>
    </recommendedName>
    <alternativeName>
        <fullName evidence="9">Ribonuclease III</fullName>
        <shortName evidence="9">RNase III</shortName>
    </alternativeName>
</protein>
<accession>A0A239A9G6</accession>
<evidence type="ECO:0000256" key="5">
    <source>
        <dbReference type="ARBA" id="ARBA00022722"/>
    </source>
</evidence>
<dbReference type="InterPro" id="IPR011907">
    <property type="entry name" value="RNase_III"/>
</dbReference>
<keyword evidence="13" id="KW-1185">Reference proteome</keyword>
<dbReference type="GO" id="GO:0008033">
    <property type="term" value="P:tRNA processing"/>
    <property type="evidence" value="ECO:0007669"/>
    <property type="project" value="UniProtKB-KW"/>
</dbReference>
<dbReference type="Gene3D" id="1.10.1520.10">
    <property type="entry name" value="Ribonuclease III domain"/>
    <property type="match status" value="1"/>
</dbReference>
<feature type="domain" description="RNase III" evidence="11">
    <location>
        <begin position="5"/>
        <end position="133"/>
    </location>
</feature>
<dbReference type="AlphaFoldDB" id="A0A239A9G6"/>
<dbReference type="SUPFAM" id="SSF69065">
    <property type="entry name" value="RNase III domain-like"/>
    <property type="match status" value="1"/>
</dbReference>
<dbReference type="PROSITE" id="PS00517">
    <property type="entry name" value="RNASE_3_1"/>
    <property type="match status" value="1"/>
</dbReference>
<feature type="active site" evidence="9">
    <location>
        <position position="50"/>
    </location>
</feature>
<feature type="domain" description="DRBM" evidence="10">
    <location>
        <begin position="160"/>
        <end position="229"/>
    </location>
</feature>
<dbReference type="PROSITE" id="PS50137">
    <property type="entry name" value="DS_RBD"/>
    <property type="match status" value="1"/>
</dbReference>
<dbReference type="Pfam" id="PF00035">
    <property type="entry name" value="dsrm"/>
    <property type="match status" value="1"/>
</dbReference>
<dbReference type="PANTHER" id="PTHR11207:SF0">
    <property type="entry name" value="RIBONUCLEASE 3"/>
    <property type="match status" value="1"/>
</dbReference>
<evidence type="ECO:0000256" key="1">
    <source>
        <dbReference type="ARBA" id="ARBA00000109"/>
    </source>
</evidence>
<keyword evidence="3 9" id="KW-0698">rRNA processing</keyword>
<comment type="function">
    <text evidence="9">Digests double-stranded RNA. Involved in the processing of primary rRNA transcript to yield the immediate precursors to the large and small rRNAs (23S and 16S). Processes some mRNAs, and tRNAs when they are encoded in the rRNA operon. Processes pre-crRNA and tracrRNA of type II CRISPR loci if present in the organism.</text>
</comment>
<keyword evidence="8 9" id="KW-0694">RNA-binding</keyword>
<feature type="binding site" evidence="9">
    <location>
        <position position="46"/>
    </location>
    <ligand>
        <name>Mg(2+)</name>
        <dbReference type="ChEBI" id="CHEBI:18420"/>
    </ligand>
</feature>
<organism evidence="12 13">
    <name type="scientific">Humidesulfovibrio mexicanus</name>
    <dbReference type="NCBI Taxonomy" id="147047"/>
    <lineage>
        <taxon>Bacteria</taxon>
        <taxon>Pseudomonadati</taxon>
        <taxon>Thermodesulfobacteriota</taxon>
        <taxon>Desulfovibrionia</taxon>
        <taxon>Desulfovibrionales</taxon>
        <taxon>Desulfovibrionaceae</taxon>
        <taxon>Humidesulfovibrio</taxon>
    </lineage>
</organism>
<dbReference type="CDD" id="cd00593">
    <property type="entry name" value="RIBOc"/>
    <property type="match status" value="1"/>
</dbReference>
<feature type="binding site" evidence="9">
    <location>
        <position position="122"/>
    </location>
    <ligand>
        <name>Mg(2+)</name>
        <dbReference type="ChEBI" id="CHEBI:18420"/>
    </ligand>
</feature>